<feature type="transmembrane region" description="Helical" evidence="8">
    <location>
        <begin position="266"/>
        <end position="283"/>
    </location>
</feature>
<dbReference type="Proteomes" id="UP000239002">
    <property type="component" value="Unassembled WGS sequence"/>
</dbReference>
<comment type="caution">
    <text evidence="9">The sequence shown here is derived from an EMBL/GenBank/DDBJ whole genome shotgun (WGS) entry which is preliminary data.</text>
</comment>
<evidence type="ECO:0000256" key="4">
    <source>
        <dbReference type="ARBA" id="ARBA00022692"/>
    </source>
</evidence>
<feature type="binding site" evidence="7">
    <location>
        <position position="190"/>
    </location>
    <ligand>
        <name>Mg(2+)</name>
        <dbReference type="ChEBI" id="CHEBI:18420"/>
    </ligand>
</feature>
<dbReference type="Pfam" id="PF00953">
    <property type="entry name" value="Glycos_transf_4"/>
    <property type="match status" value="1"/>
</dbReference>
<dbReference type="PANTHER" id="PTHR22926">
    <property type="entry name" value="PHOSPHO-N-ACETYLMURAMOYL-PENTAPEPTIDE-TRANSFERASE"/>
    <property type="match status" value="1"/>
</dbReference>
<dbReference type="CDD" id="cd06854">
    <property type="entry name" value="GT_WbpL_WbcO_like"/>
    <property type="match status" value="1"/>
</dbReference>
<dbReference type="OrthoDB" id="9783652at2"/>
<evidence type="ECO:0000313" key="10">
    <source>
        <dbReference type="Proteomes" id="UP000239002"/>
    </source>
</evidence>
<keyword evidence="7" id="KW-0479">Metal-binding</keyword>
<name>A0A2S6IGE4_9FLAO</name>
<dbReference type="GO" id="GO:0046872">
    <property type="term" value="F:metal ion binding"/>
    <property type="evidence" value="ECO:0007669"/>
    <property type="project" value="UniProtKB-KW"/>
</dbReference>
<dbReference type="GO" id="GO:0044038">
    <property type="term" value="P:cell wall macromolecule biosynthetic process"/>
    <property type="evidence" value="ECO:0007669"/>
    <property type="project" value="TreeGrafter"/>
</dbReference>
<evidence type="ECO:0000256" key="7">
    <source>
        <dbReference type="PIRSR" id="PIRSR600715-1"/>
    </source>
</evidence>
<dbReference type="AlphaFoldDB" id="A0A2S6IGE4"/>
<keyword evidence="6 8" id="KW-0472">Membrane</keyword>
<keyword evidence="4 8" id="KW-0812">Transmembrane</keyword>
<feature type="transmembrane region" description="Helical" evidence="8">
    <location>
        <begin position="39"/>
        <end position="57"/>
    </location>
</feature>
<proteinExistence type="predicted"/>
<keyword evidence="7" id="KW-0460">Magnesium</keyword>
<comment type="subcellular location">
    <subcellularLocation>
        <location evidence="1">Cell membrane</location>
        <topology evidence="1">Multi-pass membrane protein</topology>
    </subcellularLocation>
</comment>
<evidence type="ECO:0000256" key="6">
    <source>
        <dbReference type="ARBA" id="ARBA00023136"/>
    </source>
</evidence>
<dbReference type="GO" id="GO:0071555">
    <property type="term" value="P:cell wall organization"/>
    <property type="evidence" value="ECO:0007669"/>
    <property type="project" value="TreeGrafter"/>
</dbReference>
<protein>
    <submittedName>
        <fullName evidence="9">UDP-N-acetylmuramyl pentapeptide phosphotransferase/UDP-N-acetylglucosamine-1-phosphate transferase</fullName>
    </submittedName>
</protein>
<evidence type="ECO:0000313" key="9">
    <source>
        <dbReference type="EMBL" id="PPK93271.1"/>
    </source>
</evidence>
<feature type="transmembrane region" description="Helical" evidence="8">
    <location>
        <begin position="134"/>
        <end position="152"/>
    </location>
</feature>
<feature type="transmembrane region" description="Helical" evidence="8">
    <location>
        <begin position="185"/>
        <end position="205"/>
    </location>
</feature>
<feature type="transmembrane region" description="Helical" evidence="8">
    <location>
        <begin position="289"/>
        <end position="313"/>
    </location>
</feature>
<keyword evidence="5 8" id="KW-1133">Transmembrane helix</keyword>
<feature type="transmembrane region" description="Helical" evidence="8">
    <location>
        <begin position="211"/>
        <end position="232"/>
    </location>
</feature>
<gene>
    <name evidence="9" type="ORF">LY01_02556</name>
</gene>
<dbReference type="RefSeq" id="WP_104516225.1">
    <property type="nucleotide sequence ID" value="NZ_MQVW01000012.1"/>
</dbReference>
<comment type="cofactor">
    <cofactor evidence="7">
        <name>Mg(2+)</name>
        <dbReference type="ChEBI" id="CHEBI:18420"/>
    </cofactor>
</comment>
<evidence type="ECO:0000256" key="3">
    <source>
        <dbReference type="ARBA" id="ARBA00022679"/>
    </source>
</evidence>
<keyword evidence="3 9" id="KW-0808">Transferase</keyword>
<dbReference type="InterPro" id="IPR000715">
    <property type="entry name" value="Glycosyl_transferase_4"/>
</dbReference>
<sequence length="320" mass="36618">MIYILVFIVLAILSFIYYKLADRFNIIDKPNHRSSHTQITIRGGGIIFYIALVIYFITSGFLYPYLFIGTTIIALVSFVDDLKPLPPSVRLPVQFIAAAMAIYQVSIDFPVLSLILLLIVGVGFINAYNFMDGINALTGVYSIIIVGFLYFFNSKEISFVDPDLLMYLLFSLVIFGYYNFRKKALFFSGDVGSISIAVIMLFLVYKFYVVLNAPVALLLVAVYGVDSVLTIVRRIKMKEKISEAHRHHLYQMFVDSKKYSHIKTSLIYGGTQLLCCVIVYYTYSLEMWTQILITLTTLVFLALSYFLLVRYFLNLRSRTI</sequence>
<dbReference type="GO" id="GO:0005886">
    <property type="term" value="C:plasma membrane"/>
    <property type="evidence" value="ECO:0007669"/>
    <property type="project" value="UniProtKB-SubCell"/>
</dbReference>
<dbReference type="PANTHER" id="PTHR22926:SF3">
    <property type="entry name" value="UNDECAPRENYL-PHOSPHATE ALPHA-N-ACETYLGLUCOSAMINYL 1-PHOSPHATE TRANSFERASE"/>
    <property type="match status" value="1"/>
</dbReference>
<feature type="transmembrane region" description="Helical" evidence="8">
    <location>
        <begin position="91"/>
        <end position="122"/>
    </location>
</feature>
<organism evidence="9 10">
    <name type="scientific">Nonlabens xylanidelens</name>
    <dbReference type="NCBI Taxonomy" id="191564"/>
    <lineage>
        <taxon>Bacteria</taxon>
        <taxon>Pseudomonadati</taxon>
        <taxon>Bacteroidota</taxon>
        <taxon>Flavobacteriia</taxon>
        <taxon>Flavobacteriales</taxon>
        <taxon>Flavobacteriaceae</taxon>
        <taxon>Nonlabens</taxon>
    </lineage>
</organism>
<evidence type="ECO:0000256" key="1">
    <source>
        <dbReference type="ARBA" id="ARBA00004651"/>
    </source>
</evidence>
<dbReference type="GO" id="GO:0009103">
    <property type="term" value="P:lipopolysaccharide biosynthetic process"/>
    <property type="evidence" value="ECO:0007669"/>
    <property type="project" value="TreeGrafter"/>
</dbReference>
<evidence type="ECO:0000256" key="8">
    <source>
        <dbReference type="SAM" id="Phobius"/>
    </source>
</evidence>
<dbReference type="GO" id="GO:0016780">
    <property type="term" value="F:phosphotransferase activity, for other substituted phosphate groups"/>
    <property type="evidence" value="ECO:0007669"/>
    <property type="project" value="InterPro"/>
</dbReference>
<feature type="binding site" evidence="7">
    <location>
        <position position="129"/>
    </location>
    <ligand>
        <name>Mg(2+)</name>
        <dbReference type="ChEBI" id="CHEBI:18420"/>
    </ligand>
</feature>
<keyword evidence="10" id="KW-1185">Reference proteome</keyword>
<feature type="transmembrane region" description="Helical" evidence="8">
    <location>
        <begin position="164"/>
        <end position="180"/>
    </location>
</feature>
<reference evidence="9 10" key="1">
    <citation type="submission" date="2018-02" db="EMBL/GenBank/DDBJ databases">
        <title>Genomic Encyclopedia of Archaeal and Bacterial Type Strains, Phase II (KMG-II): from individual species to whole genera.</title>
        <authorList>
            <person name="Goeker M."/>
        </authorList>
    </citation>
    <scope>NUCLEOTIDE SEQUENCE [LARGE SCALE GENOMIC DNA]</scope>
    <source>
        <strain evidence="9 10">DSM 16809</strain>
    </source>
</reference>
<evidence type="ECO:0000256" key="5">
    <source>
        <dbReference type="ARBA" id="ARBA00022989"/>
    </source>
</evidence>
<keyword evidence="2" id="KW-1003">Cell membrane</keyword>
<accession>A0A2S6IGE4</accession>
<dbReference type="EMBL" id="PTJE01000007">
    <property type="protein sequence ID" value="PPK93271.1"/>
    <property type="molecule type" value="Genomic_DNA"/>
</dbReference>
<evidence type="ECO:0000256" key="2">
    <source>
        <dbReference type="ARBA" id="ARBA00022475"/>
    </source>
</evidence>